<evidence type="ECO:0000256" key="1">
    <source>
        <dbReference type="SAM" id="MobiDB-lite"/>
    </source>
</evidence>
<dbReference type="EMBL" id="CP001712">
    <property type="protein sequence ID" value="EAR15417.1"/>
    <property type="molecule type" value="Genomic_DNA"/>
</dbReference>
<protein>
    <submittedName>
        <fullName evidence="2">Uncharacterized protein</fullName>
    </submittedName>
</protein>
<accession>A4CKL8</accession>
<feature type="region of interest" description="Disordered" evidence="1">
    <location>
        <begin position="315"/>
        <end position="334"/>
    </location>
</feature>
<feature type="compositionally biased region" description="Low complexity" evidence="1">
    <location>
        <begin position="290"/>
        <end position="305"/>
    </location>
</feature>
<sequence>MAVYPIISSEAKAEMMIRYVAFREQYNRSVVSANRQVANQNRMCREAWKKDESGNLRKQNQGFVLNNRIGLRHEKDGTITFFTTWDYNAKAQEYNAKCGKEIIQLKKIQPLRDSHEQMFTHIIWEYNSQLMKSNKSWRTLGTDYIRELMPVQINSKKFVKSRHKSGVYLTDVRTQTIRNRKLRLMEAGVLIGGVFHGSKRGTTHFINPLIMAFSDDFTGHITTLENQQVTNDMHKNFMHTGITTRTLSNIEEIGRVDNSTTPDADQASLENVARPSDEMTRSPSTAEPCAHAGAGDAKKPGAAGAAENNGAACITTGENGAPGPGKQPVTDPEKQARALANSKMLRERLAAPFLLAQMIAAGKYEFYRPIDHQLLQLESRLGVLSKEEFRMLLIQEFFKLAAQLYPSGKYDCHAWTFVMNRWYDQVMKVNTGHSYTKVKALETYLYFEEALLNRQFGAIQNVNTGQFTPAFPPRYLDPGNKADYSFRSFCDRFITRRKVSLQKRRARDQKQWEKNQRDLLHQKAKKALFRQLARHYNGKLTHEALQRYILNVMPRAIRSNIEHYIAEFTKNRENDRRKKHYQN</sequence>
<dbReference type="KEGG" id="rbi:RB2501_13854"/>
<dbReference type="eggNOG" id="ENOG503373E">
    <property type="taxonomic scope" value="Bacteria"/>
</dbReference>
<evidence type="ECO:0000313" key="3">
    <source>
        <dbReference type="Proteomes" id="UP000009049"/>
    </source>
</evidence>
<proteinExistence type="predicted"/>
<dbReference type="STRING" id="313596.RB2501_13854"/>
<dbReference type="HOGENOM" id="CLU_467597_0_0_10"/>
<reference evidence="2 3" key="1">
    <citation type="journal article" date="2009" name="J. Bacteriol.">
        <title>Complete genome sequence of Robiginitalea biformata HTCC2501.</title>
        <authorList>
            <person name="Oh H.M."/>
            <person name="Giovannoni S.J."/>
            <person name="Lee K."/>
            <person name="Ferriera S."/>
            <person name="Johnson J."/>
            <person name="Cho J.C."/>
        </authorList>
    </citation>
    <scope>NUCLEOTIDE SEQUENCE [LARGE SCALE GENOMIC DNA]</scope>
    <source>
        <strain evidence="3">ATCC BAA-864 / HTCC2501 / KCTC 12146</strain>
    </source>
</reference>
<evidence type="ECO:0000313" key="2">
    <source>
        <dbReference type="EMBL" id="EAR15417.1"/>
    </source>
</evidence>
<name>A4CKL8_ROBBH</name>
<feature type="region of interest" description="Disordered" evidence="1">
    <location>
        <begin position="256"/>
        <end position="305"/>
    </location>
</feature>
<dbReference type="Proteomes" id="UP000009049">
    <property type="component" value="Chromosome"/>
</dbReference>
<dbReference type="RefSeq" id="WP_015754734.1">
    <property type="nucleotide sequence ID" value="NC_013222.1"/>
</dbReference>
<gene>
    <name evidence="2" type="ordered locus">RB2501_13854</name>
</gene>
<organism evidence="2 3">
    <name type="scientific">Robiginitalea biformata (strain ATCC BAA-864 / DSM 15991 / KCTC 12146 / HTCC2501)</name>
    <dbReference type="NCBI Taxonomy" id="313596"/>
    <lineage>
        <taxon>Bacteria</taxon>
        <taxon>Pseudomonadati</taxon>
        <taxon>Bacteroidota</taxon>
        <taxon>Flavobacteriia</taxon>
        <taxon>Flavobacteriales</taxon>
        <taxon>Flavobacteriaceae</taxon>
        <taxon>Robiginitalea</taxon>
    </lineage>
</organism>
<keyword evidence="3" id="KW-1185">Reference proteome</keyword>
<dbReference type="AlphaFoldDB" id="A4CKL8"/>
<dbReference type="OrthoDB" id="1399304at2"/>